<keyword evidence="2" id="KW-0812">Transmembrane</keyword>
<feature type="region of interest" description="Disordered" evidence="1">
    <location>
        <begin position="304"/>
        <end position="335"/>
    </location>
</feature>
<evidence type="ECO:0000256" key="1">
    <source>
        <dbReference type="SAM" id="MobiDB-lite"/>
    </source>
</evidence>
<proteinExistence type="predicted"/>
<dbReference type="Proteomes" id="UP001158576">
    <property type="component" value="Chromosome XSR"/>
</dbReference>
<evidence type="ECO:0000313" key="4">
    <source>
        <dbReference type="EMBL" id="CAG5096506.1"/>
    </source>
</evidence>
<evidence type="ECO:0000313" key="5">
    <source>
        <dbReference type="Proteomes" id="UP001158576"/>
    </source>
</evidence>
<dbReference type="EMBL" id="OU015569">
    <property type="protein sequence ID" value="CAG5096506.1"/>
    <property type="molecule type" value="Genomic_DNA"/>
</dbReference>
<feature type="compositionally biased region" description="Pro residues" evidence="1">
    <location>
        <begin position="162"/>
        <end position="184"/>
    </location>
</feature>
<feature type="compositionally biased region" description="Polar residues" evidence="1">
    <location>
        <begin position="102"/>
        <end position="114"/>
    </location>
</feature>
<feature type="compositionally biased region" description="Low complexity" evidence="1">
    <location>
        <begin position="320"/>
        <end position="335"/>
    </location>
</feature>
<gene>
    <name evidence="3" type="ORF">OKIOD_LOCUS6202</name>
    <name evidence="4" type="ORF">OKIOD_LOCUS6208</name>
</gene>
<accession>A0ABN7SGR6</accession>
<name>A0ABN7SGR6_OIKDI</name>
<feature type="compositionally biased region" description="Basic and acidic residues" evidence="1">
    <location>
        <begin position="138"/>
        <end position="160"/>
    </location>
</feature>
<keyword evidence="2" id="KW-0472">Membrane</keyword>
<keyword evidence="2" id="KW-1133">Transmembrane helix</keyword>
<feature type="region of interest" description="Disordered" evidence="1">
    <location>
        <begin position="96"/>
        <end position="189"/>
    </location>
</feature>
<evidence type="ECO:0000256" key="2">
    <source>
        <dbReference type="SAM" id="Phobius"/>
    </source>
</evidence>
<dbReference type="EMBL" id="OU015569">
    <property type="protein sequence ID" value="CAG5096494.1"/>
    <property type="molecule type" value="Genomic_DNA"/>
</dbReference>
<protein>
    <submittedName>
        <fullName evidence="3">Oidioi.mRNA.OKI2018_I69.XSR.g14644.t1.cds</fullName>
    </submittedName>
    <submittedName>
        <fullName evidence="4">Oidioi.mRNA.OKI2018_I69.XSR.g14650.t1.cds</fullName>
    </submittedName>
</protein>
<feature type="compositionally biased region" description="Basic residues" evidence="1">
    <location>
        <begin position="116"/>
        <end position="137"/>
    </location>
</feature>
<feature type="compositionally biased region" description="Basic residues" evidence="1">
    <location>
        <begin position="309"/>
        <end position="319"/>
    </location>
</feature>
<evidence type="ECO:0000313" key="3">
    <source>
        <dbReference type="EMBL" id="CAG5096494.1"/>
    </source>
</evidence>
<keyword evidence="5" id="KW-1185">Reference proteome</keyword>
<feature type="transmembrane region" description="Helical" evidence="2">
    <location>
        <begin position="43"/>
        <end position="62"/>
    </location>
</feature>
<sequence>MSGNAPYAETCTIFYPEDSSAEPTVPMPIETAGLTGEMTPERMLMIVILVLVVIGMVTFLCLKCKDCCSNAFNTFLDGVYSFIPCIKIEENETDHVAGKTTPIPQTVKNENPQPTKRARSRSRSRSRNGRGRSRTRKRGDTVRNERSRIQEVGEKFDRCHKTPPPRPAPPATAPPSTDFPPPPAQMLLPKPEIKKPKEEPGETFFGEAVTPMTKTYLKKKHTEFKLERMDRELENLDSPSRQPFLRRMGNLFFSHPIEVSKSSPCLLSPEPNRRQMETIEEDSDEEIRPDQTVLALPAPVVAHVEEIQKRKKKPTRKPTRASARISARDSISYPK</sequence>
<reference evidence="4 5" key="1">
    <citation type="submission" date="2021-04" db="EMBL/GenBank/DDBJ databases">
        <authorList>
            <person name="Bliznina A."/>
        </authorList>
    </citation>
    <scope>NUCLEOTIDE SEQUENCE [LARGE SCALE GENOMIC DNA]</scope>
</reference>
<organism evidence="4 5">
    <name type="scientific">Oikopleura dioica</name>
    <name type="common">Tunicate</name>
    <dbReference type="NCBI Taxonomy" id="34765"/>
    <lineage>
        <taxon>Eukaryota</taxon>
        <taxon>Metazoa</taxon>
        <taxon>Chordata</taxon>
        <taxon>Tunicata</taxon>
        <taxon>Appendicularia</taxon>
        <taxon>Copelata</taxon>
        <taxon>Oikopleuridae</taxon>
        <taxon>Oikopleura</taxon>
    </lineage>
</organism>